<gene>
    <name evidence="1" type="ORF">WI38_13000</name>
</gene>
<dbReference type="Proteomes" id="UP000065521">
    <property type="component" value="Unassembled WGS sequence"/>
</dbReference>
<comment type="caution">
    <text evidence="1">The sequence shown here is derived from an EMBL/GenBank/DDBJ whole genome shotgun (WGS) entry which is preliminary data.</text>
</comment>
<organism evidence="1 2">
    <name type="scientific">Burkholderia ubonensis</name>
    <dbReference type="NCBI Taxonomy" id="101571"/>
    <lineage>
        <taxon>Bacteria</taxon>
        <taxon>Pseudomonadati</taxon>
        <taxon>Pseudomonadota</taxon>
        <taxon>Betaproteobacteria</taxon>
        <taxon>Burkholderiales</taxon>
        <taxon>Burkholderiaceae</taxon>
        <taxon>Burkholderia</taxon>
        <taxon>Burkholderia cepacia complex</taxon>
    </lineage>
</organism>
<proteinExistence type="predicted"/>
<dbReference type="AlphaFoldDB" id="A0A102MM99"/>
<dbReference type="EMBL" id="LOTN01000024">
    <property type="protein sequence ID" value="KUZ91650.1"/>
    <property type="molecule type" value="Genomic_DNA"/>
</dbReference>
<dbReference type="RefSeq" id="WP_059614591.1">
    <property type="nucleotide sequence ID" value="NZ_CP013370.1"/>
</dbReference>
<accession>A0A102MM99</accession>
<evidence type="ECO:0000313" key="1">
    <source>
        <dbReference type="EMBL" id="KUZ91650.1"/>
    </source>
</evidence>
<name>A0A102MM99_9BURK</name>
<reference evidence="1 2" key="1">
    <citation type="submission" date="2015-11" db="EMBL/GenBank/DDBJ databases">
        <title>Expanding the genomic diversity of Burkholderia species for the development of highly accurate diagnostics.</title>
        <authorList>
            <person name="Sahl J."/>
            <person name="Keim P."/>
            <person name="Wagner D."/>
        </authorList>
    </citation>
    <scope>NUCLEOTIDE SEQUENCE [LARGE SCALE GENOMIC DNA]</scope>
    <source>
        <strain evidence="1 2">RF32-BP4</strain>
    </source>
</reference>
<protein>
    <submittedName>
        <fullName evidence="1">Uncharacterized protein</fullName>
    </submittedName>
</protein>
<evidence type="ECO:0000313" key="2">
    <source>
        <dbReference type="Proteomes" id="UP000065521"/>
    </source>
</evidence>
<sequence>MDFLVNWLIILAALLAVAWLLCLRAPCARHPPEIGRARRIASARLLTQGILGFWTAALIVARELLAADSADASPAGFAAIVFAALGLAAVAAYWCACAMRLRRPRLFFRRC</sequence>